<evidence type="ECO:0000256" key="6">
    <source>
        <dbReference type="SAM" id="Coils"/>
    </source>
</evidence>
<dbReference type="GO" id="GO:0015562">
    <property type="term" value="F:efflux transmembrane transporter activity"/>
    <property type="evidence" value="ECO:0007669"/>
    <property type="project" value="InterPro"/>
</dbReference>
<evidence type="ECO:0000313" key="8">
    <source>
        <dbReference type="EMBL" id="RFS26697.1"/>
    </source>
</evidence>
<keyword evidence="3 7" id="KW-0812">Transmembrane</keyword>
<sequence>MSLRLNIYLFLTSFLIPNAAGRIGGILIIFTCTTAIAQHQDTLTIREAYTLARNNYPLAKQYGLIERTKAYTVSNASKGKIPAFSMSGQATYQSAVTNFNINIPGITLPTFSKDQYKIYGQVTQVIYDGGVINNQRKMAAVDELIQKQNLEVNLYALYDRINQLFFGVLLSDEQLKQNFLLRKDILNGMENVKALLANGEAYQSSLDELKAQLLQADQSRIDLKANRQAFLDMLGVFIDKTVDTTTVLISPPVPELADNFTRPELLFYDFQKKSYDIQDRMLSANLRPKFNFFFQGGYARPGLNFLSNNFTWYYLTGIQLTWNLNSLYSLKGERSLLDIDRKMLDIQKETFLFNSRLNKDQGRITIGKYIDQLQRDDEIVALRENVKITAAAQLENGVLTAHDYITQVIAENQARQDRVLHEIELLQSQYNYQNVMGNINIQ</sequence>
<keyword evidence="2" id="KW-1134">Transmembrane beta strand</keyword>
<keyword evidence="4 7" id="KW-0472">Membrane</keyword>
<evidence type="ECO:0000313" key="9">
    <source>
        <dbReference type="Proteomes" id="UP000260644"/>
    </source>
</evidence>
<name>A0A3E1YH50_9BACT</name>
<keyword evidence="9" id="KW-1185">Reference proteome</keyword>
<dbReference type="GO" id="GO:1990281">
    <property type="term" value="C:efflux pump complex"/>
    <property type="evidence" value="ECO:0007669"/>
    <property type="project" value="TreeGrafter"/>
</dbReference>
<gene>
    <name evidence="8" type="ORF">DVR12_02600</name>
</gene>
<dbReference type="AlphaFoldDB" id="A0A3E1YH50"/>
<organism evidence="8 9">
    <name type="scientific">Chitinophaga silvatica</name>
    <dbReference type="NCBI Taxonomy" id="2282649"/>
    <lineage>
        <taxon>Bacteria</taxon>
        <taxon>Pseudomonadati</taxon>
        <taxon>Bacteroidota</taxon>
        <taxon>Chitinophagia</taxon>
        <taxon>Chitinophagales</taxon>
        <taxon>Chitinophagaceae</taxon>
        <taxon>Chitinophaga</taxon>
    </lineage>
</organism>
<dbReference type="OrthoDB" id="976750at2"/>
<dbReference type="GO" id="GO:0015288">
    <property type="term" value="F:porin activity"/>
    <property type="evidence" value="ECO:0007669"/>
    <property type="project" value="TreeGrafter"/>
</dbReference>
<dbReference type="Gene3D" id="1.20.1600.10">
    <property type="entry name" value="Outer membrane efflux proteins (OEP)"/>
    <property type="match status" value="1"/>
</dbReference>
<dbReference type="PANTHER" id="PTHR30026">
    <property type="entry name" value="OUTER MEMBRANE PROTEIN TOLC"/>
    <property type="match status" value="1"/>
</dbReference>
<proteinExistence type="predicted"/>
<dbReference type="RefSeq" id="WP_116973888.1">
    <property type="nucleotide sequence ID" value="NZ_QPMM01000001.1"/>
</dbReference>
<reference evidence="8 9" key="1">
    <citation type="submission" date="2018-07" db="EMBL/GenBank/DDBJ databases">
        <title>Chitinophaga K2CV101002-2 sp. nov., isolated from a monsoon evergreen broad-leaved forest soil.</title>
        <authorList>
            <person name="Lv Y."/>
        </authorList>
    </citation>
    <scope>NUCLEOTIDE SEQUENCE [LARGE SCALE GENOMIC DNA]</scope>
    <source>
        <strain evidence="8 9">GDMCC 1.1288</strain>
    </source>
</reference>
<evidence type="ECO:0000256" key="3">
    <source>
        <dbReference type="ARBA" id="ARBA00022692"/>
    </source>
</evidence>
<evidence type="ECO:0000256" key="4">
    <source>
        <dbReference type="ARBA" id="ARBA00023136"/>
    </source>
</evidence>
<comment type="caution">
    <text evidence="8">The sequence shown here is derived from an EMBL/GenBank/DDBJ whole genome shotgun (WGS) entry which is preliminary data.</text>
</comment>
<feature type="coiled-coil region" evidence="6">
    <location>
        <begin position="192"/>
        <end position="226"/>
    </location>
</feature>
<evidence type="ECO:0000256" key="7">
    <source>
        <dbReference type="SAM" id="Phobius"/>
    </source>
</evidence>
<evidence type="ECO:0000256" key="5">
    <source>
        <dbReference type="ARBA" id="ARBA00023237"/>
    </source>
</evidence>
<feature type="transmembrane region" description="Helical" evidence="7">
    <location>
        <begin position="7"/>
        <end position="30"/>
    </location>
</feature>
<evidence type="ECO:0000256" key="2">
    <source>
        <dbReference type="ARBA" id="ARBA00022452"/>
    </source>
</evidence>
<dbReference type="PANTHER" id="PTHR30026:SF20">
    <property type="entry name" value="OUTER MEMBRANE PROTEIN TOLC"/>
    <property type="match status" value="1"/>
</dbReference>
<comment type="subcellular location">
    <subcellularLocation>
        <location evidence="1">Cell outer membrane</location>
    </subcellularLocation>
</comment>
<keyword evidence="6" id="KW-0175">Coiled coil</keyword>
<keyword evidence="5" id="KW-0998">Cell outer membrane</keyword>
<keyword evidence="7" id="KW-1133">Transmembrane helix</keyword>
<accession>A0A3E1YH50</accession>
<dbReference type="GO" id="GO:0009279">
    <property type="term" value="C:cell outer membrane"/>
    <property type="evidence" value="ECO:0007669"/>
    <property type="project" value="UniProtKB-SubCell"/>
</dbReference>
<dbReference type="InterPro" id="IPR051906">
    <property type="entry name" value="TolC-like"/>
</dbReference>
<protein>
    <submittedName>
        <fullName evidence="8">TolC family protein</fullName>
    </submittedName>
</protein>
<dbReference type="SUPFAM" id="SSF56954">
    <property type="entry name" value="Outer membrane efflux proteins (OEP)"/>
    <property type="match status" value="1"/>
</dbReference>
<dbReference type="EMBL" id="QPMM01000001">
    <property type="protein sequence ID" value="RFS26697.1"/>
    <property type="molecule type" value="Genomic_DNA"/>
</dbReference>
<evidence type="ECO:0000256" key="1">
    <source>
        <dbReference type="ARBA" id="ARBA00004442"/>
    </source>
</evidence>
<dbReference type="Proteomes" id="UP000260644">
    <property type="component" value="Unassembled WGS sequence"/>
</dbReference>